<dbReference type="InterPro" id="IPR050197">
    <property type="entry name" value="Aldolase_class_II_sugar_metab"/>
</dbReference>
<comment type="caution">
    <text evidence="4">The sequence shown here is derived from an EMBL/GenBank/DDBJ whole genome shotgun (WGS) entry which is preliminary data.</text>
</comment>
<evidence type="ECO:0000259" key="3">
    <source>
        <dbReference type="SMART" id="SM01007"/>
    </source>
</evidence>
<evidence type="ECO:0000313" key="5">
    <source>
        <dbReference type="Proteomes" id="UP001500393"/>
    </source>
</evidence>
<gene>
    <name evidence="4" type="ORF">GCM10009789_12050</name>
</gene>
<keyword evidence="5" id="KW-1185">Reference proteome</keyword>
<accession>A0ABP4NDZ9</accession>
<evidence type="ECO:0000313" key="4">
    <source>
        <dbReference type="EMBL" id="GAA1560360.1"/>
    </source>
</evidence>
<dbReference type="InterPro" id="IPR036409">
    <property type="entry name" value="Aldolase_II/adducin_N_sf"/>
</dbReference>
<sequence length="252" mass="27218">MTDRTADELCTLARWLGDSSRDLAVLGEGNMSARLDADHMLVKASGSSLATATAETLVTVRLGPLLELLDQPDADDGDVREALLGSRVDPEAPQPSVEALMHAVALTDGRADVVAHCHPQSVNAIVCSNRASALVDGALFPDQIVVLGREQILLPYVDPGLDLGRSFRAAVRDYRSRTGERPLAVYLGNHGFVALGSSADQARRITVMADKVARVLRDTLAIGQPRYLDDVLADRIHTRPDELLRRKVLDGR</sequence>
<keyword evidence="2" id="KW-0456">Lyase</keyword>
<protein>
    <recommendedName>
        <fullName evidence="3">Class II aldolase/adducin N-terminal domain-containing protein</fullName>
    </recommendedName>
</protein>
<dbReference type="EMBL" id="BAAAOS010000008">
    <property type="protein sequence ID" value="GAA1560360.1"/>
    <property type="molecule type" value="Genomic_DNA"/>
</dbReference>
<reference evidence="5" key="1">
    <citation type="journal article" date="2019" name="Int. J. Syst. Evol. Microbiol.">
        <title>The Global Catalogue of Microorganisms (GCM) 10K type strain sequencing project: providing services to taxonomists for standard genome sequencing and annotation.</title>
        <authorList>
            <consortium name="The Broad Institute Genomics Platform"/>
            <consortium name="The Broad Institute Genome Sequencing Center for Infectious Disease"/>
            <person name="Wu L."/>
            <person name="Ma J."/>
        </authorList>
    </citation>
    <scope>NUCLEOTIDE SEQUENCE [LARGE SCALE GENOMIC DNA]</scope>
    <source>
        <strain evidence="5">JCM 14969</strain>
    </source>
</reference>
<name>A0ABP4NDZ9_9ACTN</name>
<keyword evidence="1" id="KW-0479">Metal-binding</keyword>
<dbReference type="Pfam" id="PF00596">
    <property type="entry name" value="Aldolase_II"/>
    <property type="match status" value="1"/>
</dbReference>
<organism evidence="4 5">
    <name type="scientific">Kribbella sancticallisti</name>
    <dbReference type="NCBI Taxonomy" id="460087"/>
    <lineage>
        <taxon>Bacteria</taxon>
        <taxon>Bacillati</taxon>
        <taxon>Actinomycetota</taxon>
        <taxon>Actinomycetes</taxon>
        <taxon>Propionibacteriales</taxon>
        <taxon>Kribbellaceae</taxon>
        <taxon>Kribbella</taxon>
    </lineage>
</organism>
<dbReference type="Gene3D" id="3.40.225.10">
    <property type="entry name" value="Class II aldolase/adducin N-terminal domain"/>
    <property type="match status" value="1"/>
</dbReference>
<dbReference type="InterPro" id="IPR001303">
    <property type="entry name" value="Aldolase_II/adducin_N"/>
</dbReference>
<feature type="domain" description="Class II aldolase/adducin N-terminal" evidence="3">
    <location>
        <begin position="7"/>
        <end position="217"/>
    </location>
</feature>
<evidence type="ECO:0000256" key="1">
    <source>
        <dbReference type="ARBA" id="ARBA00022723"/>
    </source>
</evidence>
<proteinExistence type="predicted"/>
<dbReference type="Proteomes" id="UP001500393">
    <property type="component" value="Unassembled WGS sequence"/>
</dbReference>
<dbReference type="SMART" id="SM01007">
    <property type="entry name" value="Aldolase_II"/>
    <property type="match status" value="1"/>
</dbReference>
<dbReference type="PANTHER" id="PTHR22789">
    <property type="entry name" value="FUCULOSE PHOSPHATE ALDOLASE"/>
    <property type="match status" value="1"/>
</dbReference>
<evidence type="ECO:0000256" key="2">
    <source>
        <dbReference type="ARBA" id="ARBA00023239"/>
    </source>
</evidence>
<dbReference type="RefSeq" id="WP_344210650.1">
    <property type="nucleotide sequence ID" value="NZ_BAAAOS010000008.1"/>
</dbReference>
<dbReference type="SUPFAM" id="SSF53639">
    <property type="entry name" value="AraD/HMP-PK domain-like"/>
    <property type="match status" value="1"/>
</dbReference>
<dbReference type="PANTHER" id="PTHR22789:SF0">
    <property type="entry name" value="3-OXO-TETRONATE 4-PHOSPHATE DECARBOXYLASE-RELATED"/>
    <property type="match status" value="1"/>
</dbReference>